<reference evidence="3" key="1">
    <citation type="submission" date="2023-10" db="EMBL/GenBank/DDBJ databases">
        <title>Genome assembly of Pristionchus species.</title>
        <authorList>
            <person name="Yoshida K."/>
            <person name="Sommer R.J."/>
        </authorList>
    </citation>
    <scope>NUCLEOTIDE SEQUENCE</scope>
    <source>
        <strain evidence="3">RS5133</strain>
    </source>
</reference>
<dbReference type="EMBL" id="BTSY01000005">
    <property type="protein sequence ID" value="GMT26927.1"/>
    <property type="molecule type" value="Genomic_DNA"/>
</dbReference>
<comment type="caution">
    <text evidence="3">The sequence shown here is derived from an EMBL/GenBank/DDBJ whole genome shotgun (WGS) entry which is preliminary data.</text>
</comment>
<organism evidence="3 4">
    <name type="scientific">Pristionchus fissidentatus</name>
    <dbReference type="NCBI Taxonomy" id="1538716"/>
    <lineage>
        <taxon>Eukaryota</taxon>
        <taxon>Metazoa</taxon>
        <taxon>Ecdysozoa</taxon>
        <taxon>Nematoda</taxon>
        <taxon>Chromadorea</taxon>
        <taxon>Rhabditida</taxon>
        <taxon>Rhabditina</taxon>
        <taxon>Diplogasteromorpha</taxon>
        <taxon>Diplogasteroidea</taxon>
        <taxon>Neodiplogasteridae</taxon>
        <taxon>Pristionchus</taxon>
    </lineage>
</organism>
<feature type="signal peptide" evidence="2">
    <location>
        <begin position="1"/>
        <end position="25"/>
    </location>
</feature>
<accession>A0AAV5W7F3</accession>
<evidence type="ECO:0000256" key="2">
    <source>
        <dbReference type="SAM" id="SignalP"/>
    </source>
</evidence>
<evidence type="ECO:0000256" key="1">
    <source>
        <dbReference type="SAM" id="MobiDB-lite"/>
    </source>
</evidence>
<dbReference type="Proteomes" id="UP001432322">
    <property type="component" value="Unassembled WGS sequence"/>
</dbReference>
<feature type="region of interest" description="Disordered" evidence="1">
    <location>
        <begin position="85"/>
        <end position="105"/>
    </location>
</feature>
<proteinExistence type="predicted"/>
<name>A0AAV5W7F3_9BILA</name>
<evidence type="ECO:0000313" key="4">
    <source>
        <dbReference type="Proteomes" id="UP001432322"/>
    </source>
</evidence>
<protein>
    <recommendedName>
        <fullName evidence="5">Secreted protein</fullName>
    </recommendedName>
</protein>
<feature type="chain" id="PRO_5043708633" description="Secreted protein" evidence="2">
    <location>
        <begin position="26"/>
        <end position="163"/>
    </location>
</feature>
<evidence type="ECO:0008006" key="5">
    <source>
        <dbReference type="Google" id="ProtNLM"/>
    </source>
</evidence>
<evidence type="ECO:0000313" key="3">
    <source>
        <dbReference type="EMBL" id="GMT26927.1"/>
    </source>
</evidence>
<sequence>IFYRRKMTFARSLLIFALIFACLLACDYDCNNCEKAKGALCWYNAWEKRDERCGEEIDKEDDRRFSFEHLDGRCYCCPPPEVEEVEQNSAESEVSEDDTSEEKPTWGHCASNCNDCDAAERASVCFISEKKRDDRCGSEIGRVDDRRFSFPRPVGERCYCCPA</sequence>
<keyword evidence="2" id="KW-0732">Signal</keyword>
<gene>
    <name evidence="3" type="ORF">PFISCL1PPCAC_18224</name>
</gene>
<feature type="non-terminal residue" evidence="3">
    <location>
        <position position="1"/>
    </location>
</feature>
<keyword evidence="4" id="KW-1185">Reference proteome</keyword>
<dbReference type="AlphaFoldDB" id="A0AAV5W7F3"/>